<dbReference type="Proteomes" id="UP000561326">
    <property type="component" value="Unassembled WGS sequence"/>
</dbReference>
<organism evidence="2 3">
    <name type="scientific">Aneurinibacillus aneurinilyticus</name>
    <name type="common">Bacillus aneurinolyticus</name>
    <dbReference type="NCBI Taxonomy" id="1391"/>
    <lineage>
        <taxon>Bacteria</taxon>
        <taxon>Bacillati</taxon>
        <taxon>Bacillota</taxon>
        <taxon>Bacilli</taxon>
        <taxon>Bacillales</taxon>
        <taxon>Paenibacillaceae</taxon>
        <taxon>Aneurinibacillus group</taxon>
        <taxon>Aneurinibacillus</taxon>
    </lineage>
</organism>
<dbReference type="RefSeq" id="WP_168976651.1">
    <property type="nucleotide sequence ID" value="NZ_CAMJCG010000063.1"/>
</dbReference>
<evidence type="ECO:0000256" key="1">
    <source>
        <dbReference type="SAM" id="MobiDB-lite"/>
    </source>
</evidence>
<proteinExistence type="predicted"/>
<evidence type="ECO:0000313" key="2">
    <source>
        <dbReference type="EMBL" id="NMF01268.1"/>
    </source>
</evidence>
<name>A0A848D5A7_ANEAE</name>
<sequence>MHSANKEGIESTGSVQVGLEYNDVVKAPGPFLSDGKGMVDEVEVNRLIRRMPPGSGPLPQGCSTKRQGNLSDKGTVRSDIHGLNNKNPGMCIR</sequence>
<dbReference type="AlphaFoldDB" id="A0A848D5A7"/>
<reference evidence="2 3" key="1">
    <citation type="submission" date="2020-04" db="EMBL/GenBank/DDBJ databases">
        <authorList>
            <person name="Hitch T.C.A."/>
            <person name="Wylensek D."/>
            <person name="Clavel T."/>
        </authorList>
    </citation>
    <scope>NUCLEOTIDE SEQUENCE [LARGE SCALE GENOMIC DNA]</scope>
    <source>
        <strain evidence="2 3">WB01_D5_05</strain>
    </source>
</reference>
<comment type="caution">
    <text evidence="2">The sequence shown here is derived from an EMBL/GenBank/DDBJ whole genome shotgun (WGS) entry which is preliminary data.</text>
</comment>
<protein>
    <submittedName>
        <fullName evidence="2">Uncharacterized protein</fullName>
    </submittedName>
</protein>
<dbReference type="EMBL" id="JABAGO010000075">
    <property type="protein sequence ID" value="NMF01268.1"/>
    <property type="molecule type" value="Genomic_DNA"/>
</dbReference>
<gene>
    <name evidence="2" type="ORF">HF838_24020</name>
</gene>
<feature type="compositionally biased region" description="Polar residues" evidence="1">
    <location>
        <begin position="61"/>
        <end position="72"/>
    </location>
</feature>
<feature type="region of interest" description="Disordered" evidence="1">
    <location>
        <begin position="49"/>
        <end position="93"/>
    </location>
</feature>
<accession>A0A848D5A7</accession>
<evidence type="ECO:0000313" key="3">
    <source>
        <dbReference type="Proteomes" id="UP000561326"/>
    </source>
</evidence>